<feature type="region of interest" description="Disordered" evidence="1">
    <location>
        <begin position="319"/>
        <end position="383"/>
    </location>
</feature>
<feature type="transmembrane region" description="Helical" evidence="2">
    <location>
        <begin position="266"/>
        <end position="289"/>
    </location>
</feature>
<feature type="region of interest" description="Disordered" evidence="1">
    <location>
        <begin position="237"/>
        <end position="260"/>
    </location>
</feature>
<keyword evidence="2" id="KW-0812">Transmembrane</keyword>
<keyword evidence="3" id="KW-0732">Signal</keyword>
<keyword evidence="5" id="KW-1185">Reference proteome</keyword>
<dbReference type="RefSeq" id="XP_001220703.1">
    <property type="nucleotide sequence ID" value="XM_001220702.1"/>
</dbReference>
<feature type="region of interest" description="Disordered" evidence="1">
    <location>
        <begin position="572"/>
        <end position="634"/>
    </location>
</feature>
<gene>
    <name evidence="4" type="ORF">CHGG_01482</name>
</gene>
<dbReference type="AlphaFoldDB" id="Q2HE72"/>
<feature type="compositionally biased region" description="Polar residues" evidence="1">
    <location>
        <begin position="239"/>
        <end position="259"/>
    </location>
</feature>
<feature type="compositionally biased region" description="Polar residues" evidence="1">
    <location>
        <begin position="129"/>
        <end position="141"/>
    </location>
</feature>
<evidence type="ECO:0000313" key="5">
    <source>
        <dbReference type="Proteomes" id="UP000001056"/>
    </source>
</evidence>
<dbReference type="CDD" id="cd12087">
    <property type="entry name" value="TM_EGFR-like"/>
    <property type="match status" value="1"/>
</dbReference>
<dbReference type="EMBL" id="CH408029">
    <property type="protein sequence ID" value="EAQ93247.1"/>
    <property type="molecule type" value="Genomic_DNA"/>
</dbReference>
<sequence length="666" mass="68812">MTSVWARLPAVITAVLAFAACPASSSILRHGSETSLPLAPDANTRYHNTWLDPIPGTEPLFGRRERTLDLGKRDCLANGSNYCFGNDVDFCPGCGNCCVDGEFCCGADQISVVWETTTAVARRAATCLQPQPSKGGNQAQQPHPIEGRGTSISTDPTPIPRKAREEATPTTTDYVTETVDTTSISSIMITVHTTSTEVTTVYQTNTHVLKAETTTTITSTITVTSKPPTTVTLTETASIIPSPTASETNQPTSSSSTAPNPLPTPAIAGIAAGGSVLALLLAGFIILSIRRRCGGAFRRSGKRRPSADSATLDYFQHQFHQQQQHHHHYPLHSDEDATLYPGTGTVTGTATANRSRSSTHTGAGAGTRTSTGARPSLGSRQPTLPRVLPQFATATAAAAAHHDAEYTLPASATSPAFPTSPTTTTTTTPGTGAGGGAYKAGGGYLTANPDQYQQYQQYHQYPHHHHPHHHQSHERNESGLTTLVGTPSPTSPGFAVPAAGGKGGVVVVEEEEYGYLQQLQLQQKPKPTPSPTQQVVGMPDRGSRGGLGGGGGSPGSGWVYRVEVAEEVDGGRRLGELGSGGGGGGGGGGGVGSVGGGARQRAYSSPSAAAVGGPSPGLGPGPGPVVAGPPPRVPAWRYQRSRAATVGELAGDAVEIELDGNGVRRG</sequence>
<dbReference type="HOGENOM" id="CLU_412177_0_0_1"/>
<protein>
    <submittedName>
        <fullName evidence="4">Uncharacterized protein</fullName>
    </submittedName>
</protein>
<feature type="compositionally biased region" description="Gly residues" evidence="1">
    <location>
        <begin position="544"/>
        <end position="555"/>
    </location>
</feature>
<evidence type="ECO:0000256" key="3">
    <source>
        <dbReference type="SAM" id="SignalP"/>
    </source>
</evidence>
<reference evidence="5" key="1">
    <citation type="journal article" date="2015" name="Genome Announc.">
        <title>Draft genome sequence of the cellulolytic fungus Chaetomium globosum.</title>
        <authorList>
            <person name="Cuomo C.A."/>
            <person name="Untereiner W.A."/>
            <person name="Ma L.-J."/>
            <person name="Grabherr M."/>
            <person name="Birren B.W."/>
        </authorList>
    </citation>
    <scope>NUCLEOTIDE SEQUENCE [LARGE SCALE GENOMIC DNA]</scope>
    <source>
        <strain evidence="5">ATCC 6205 / CBS 148.51 / DSM 1962 / NBRC 6347 / NRRL 1970</strain>
    </source>
</reference>
<feature type="region of interest" description="Disordered" evidence="1">
    <location>
        <begin position="520"/>
        <end position="556"/>
    </location>
</feature>
<feature type="chain" id="PRO_5004209105" evidence="3">
    <location>
        <begin position="18"/>
        <end position="666"/>
    </location>
</feature>
<feature type="compositionally biased region" description="Low complexity" evidence="1">
    <location>
        <begin position="604"/>
        <end position="613"/>
    </location>
</feature>
<feature type="region of interest" description="Disordered" evidence="1">
    <location>
        <begin position="129"/>
        <end position="176"/>
    </location>
</feature>
<dbReference type="PROSITE" id="PS51257">
    <property type="entry name" value="PROKAR_LIPOPROTEIN"/>
    <property type="match status" value="1"/>
</dbReference>
<dbReference type="InParanoid" id="Q2HE72"/>
<keyword evidence="2" id="KW-0472">Membrane</keyword>
<feature type="signal peptide" evidence="3">
    <location>
        <begin position="1"/>
        <end position="17"/>
    </location>
</feature>
<evidence type="ECO:0000256" key="1">
    <source>
        <dbReference type="SAM" id="MobiDB-lite"/>
    </source>
</evidence>
<dbReference type="STRING" id="306901.Q2HE72"/>
<dbReference type="GeneID" id="4386193"/>
<feature type="region of interest" description="Disordered" evidence="1">
    <location>
        <begin position="410"/>
        <end position="434"/>
    </location>
</feature>
<evidence type="ECO:0000313" key="4">
    <source>
        <dbReference type="EMBL" id="EAQ93247.1"/>
    </source>
</evidence>
<dbReference type="VEuPathDB" id="FungiDB:CHGG_01482"/>
<feature type="compositionally biased region" description="Low complexity" evidence="1">
    <location>
        <begin position="342"/>
        <end position="374"/>
    </location>
</feature>
<feature type="compositionally biased region" description="Gly residues" evidence="1">
    <location>
        <begin position="577"/>
        <end position="598"/>
    </location>
</feature>
<organism evidence="4 5">
    <name type="scientific">Chaetomium globosum (strain ATCC 6205 / CBS 148.51 / DSM 1962 / NBRC 6347 / NRRL 1970)</name>
    <name type="common">Soil fungus</name>
    <dbReference type="NCBI Taxonomy" id="306901"/>
    <lineage>
        <taxon>Eukaryota</taxon>
        <taxon>Fungi</taxon>
        <taxon>Dikarya</taxon>
        <taxon>Ascomycota</taxon>
        <taxon>Pezizomycotina</taxon>
        <taxon>Sordariomycetes</taxon>
        <taxon>Sordariomycetidae</taxon>
        <taxon>Sordariales</taxon>
        <taxon>Chaetomiaceae</taxon>
        <taxon>Chaetomium</taxon>
    </lineage>
</organism>
<accession>Q2HE72</accession>
<dbReference type="eggNOG" id="ENOG502S2Z9">
    <property type="taxonomic scope" value="Eukaryota"/>
</dbReference>
<dbReference type="OrthoDB" id="4589222at2759"/>
<feature type="compositionally biased region" description="Low complexity" evidence="1">
    <location>
        <begin position="410"/>
        <end position="430"/>
    </location>
</feature>
<name>Q2HE72_CHAGB</name>
<proteinExistence type="predicted"/>
<evidence type="ECO:0000256" key="2">
    <source>
        <dbReference type="SAM" id="Phobius"/>
    </source>
</evidence>
<feature type="compositionally biased region" description="Pro residues" evidence="1">
    <location>
        <begin position="617"/>
        <end position="633"/>
    </location>
</feature>
<keyword evidence="2" id="KW-1133">Transmembrane helix</keyword>
<dbReference type="Proteomes" id="UP000001056">
    <property type="component" value="Unassembled WGS sequence"/>
</dbReference>